<proteinExistence type="predicted"/>
<organism evidence="1 2">
    <name type="scientific">Aspergillus granulosus</name>
    <dbReference type="NCBI Taxonomy" id="176169"/>
    <lineage>
        <taxon>Eukaryota</taxon>
        <taxon>Fungi</taxon>
        <taxon>Dikarya</taxon>
        <taxon>Ascomycota</taxon>
        <taxon>Pezizomycotina</taxon>
        <taxon>Eurotiomycetes</taxon>
        <taxon>Eurotiomycetidae</taxon>
        <taxon>Eurotiales</taxon>
        <taxon>Aspergillaceae</taxon>
        <taxon>Aspergillus</taxon>
        <taxon>Aspergillus subgen. Nidulantes</taxon>
    </lineage>
</organism>
<comment type="caution">
    <text evidence="1">The sequence shown here is derived from an EMBL/GenBank/DDBJ whole genome shotgun (WGS) entry which is preliminary data.</text>
</comment>
<sequence length="56" mass="6412">MLLDIGTQHVIFLNNIEQVLEDVANDQYEVFRAHQKPTHRATYGATQTCRPTLNLS</sequence>
<dbReference type="EMBL" id="JBFXLT010000073">
    <property type="protein sequence ID" value="KAL2810301.1"/>
    <property type="molecule type" value="Genomic_DNA"/>
</dbReference>
<dbReference type="Proteomes" id="UP001610334">
    <property type="component" value="Unassembled WGS sequence"/>
</dbReference>
<accession>A0ABR4H4B9</accession>
<protein>
    <submittedName>
        <fullName evidence="1">Uncharacterized protein</fullName>
    </submittedName>
</protein>
<gene>
    <name evidence="1" type="ORF">BJX63DRAFT_320804</name>
</gene>
<reference evidence="1 2" key="1">
    <citation type="submission" date="2024-07" db="EMBL/GenBank/DDBJ databases">
        <title>Section-level genome sequencing and comparative genomics of Aspergillus sections Usti and Cavernicolus.</title>
        <authorList>
            <consortium name="Lawrence Berkeley National Laboratory"/>
            <person name="Nybo J.L."/>
            <person name="Vesth T.C."/>
            <person name="Theobald S."/>
            <person name="Frisvad J.C."/>
            <person name="Larsen T.O."/>
            <person name="Kjaerboelling I."/>
            <person name="Rothschild-Mancinelli K."/>
            <person name="Lyhne E.K."/>
            <person name="Kogle M.E."/>
            <person name="Barry K."/>
            <person name="Clum A."/>
            <person name="Na H."/>
            <person name="Ledsgaard L."/>
            <person name="Lin J."/>
            <person name="Lipzen A."/>
            <person name="Kuo A."/>
            <person name="Riley R."/>
            <person name="Mondo S."/>
            <person name="Labutti K."/>
            <person name="Haridas S."/>
            <person name="Pangalinan J."/>
            <person name="Salamov A.A."/>
            <person name="Simmons B.A."/>
            <person name="Magnuson J.K."/>
            <person name="Chen J."/>
            <person name="Drula E."/>
            <person name="Henrissat B."/>
            <person name="Wiebenga A."/>
            <person name="Lubbers R.J."/>
            <person name="Gomes A.C."/>
            <person name="Makela M.R."/>
            <person name="Stajich J."/>
            <person name="Grigoriev I.V."/>
            <person name="Mortensen U.H."/>
            <person name="De Vries R.P."/>
            <person name="Baker S.E."/>
            <person name="Andersen M.R."/>
        </authorList>
    </citation>
    <scope>NUCLEOTIDE SEQUENCE [LARGE SCALE GENOMIC DNA]</scope>
    <source>
        <strain evidence="1 2">CBS 588.65</strain>
    </source>
</reference>
<evidence type="ECO:0000313" key="1">
    <source>
        <dbReference type="EMBL" id="KAL2810301.1"/>
    </source>
</evidence>
<name>A0ABR4H4B9_9EURO</name>
<evidence type="ECO:0000313" key="2">
    <source>
        <dbReference type="Proteomes" id="UP001610334"/>
    </source>
</evidence>
<keyword evidence="2" id="KW-1185">Reference proteome</keyword>